<dbReference type="OrthoDB" id="57654at2759"/>
<evidence type="ECO:0000256" key="2">
    <source>
        <dbReference type="ARBA" id="ARBA00022771"/>
    </source>
</evidence>
<evidence type="ECO:0000256" key="3">
    <source>
        <dbReference type="ARBA" id="ARBA00022833"/>
    </source>
</evidence>
<dbReference type="AlphaFoldDB" id="A0A024GAR9"/>
<dbReference type="Gene3D" id="1.10.238.10">
    <property type="entry name" value="EF-hand"/>
    <property type="match status" value="1"/>
</dbReference>
<evidence type="ECO:0000259" key="5">
    <source>
        <dbReference type="PROSITE" id="PS50865"/>
    </source>
</evidence>
<keyword evidence="3" id="KW-0862">Zinc</keyword>
<dbReference type="Gene3D" id="6.10.140.2220">
    <property type="match status" value="1"/>
</dbReference>
<evidence type="ECO:0000313" key="6">
    <source>
        <dbReference type="EMBL" id="CCI43392.1"/>
    </source>
</evidence>
<dbReference type="STRING" id="65357.A0A024GAR9"/>
<reference evidence="6 7" key="1">
    <citation type="submission" date="2012-05" db="EMBL/GenBank/DDBJ databases">
        <title>Recombination and specialization in a pathogen metapopulation.</title>
        <authorList>
            <person name="Gardiner A."/>
            <person name="Kemen E."/>
            <person name="Schultz-Larsen T."/>
            <person name="MacLean D."/>
            <person name="Van Oosterhout C."/>
            <person name="Jones J.D.G."/>
        </authorList>
    </citation>
    <scope>NUCLEOTIDE SEQUENCE [LARGE SCALE GENOMIC DNA]</scope>
    <source>
        <strain evidence="6 7">Ac Nc2</strain>
    </source>
</reference>
<comment type="caution">
    <text evidence="6">The sequence shown here is derived from an EMBL/GenBank/DDBJ whole genome shotgun (WGS) entry which is preliminary data.</text>
</comment>
<dbReference type="EMBL" id="CAIX01000048">
    <property type="protein sequence ID" value="CCI43392.1"/>
    <property type="molecule type" value="Genomic_DNA"/>
</dbReference>
<dbReference type="PROSITE" id="PS50865">
    <property type="entry name" value="ZF_MYND_2"/>
    <property type="match status" value="1"/>
</dbReference>
<dbReference type="InParanoid" id="A0A024GAR9"/>
<evidence type="ECO:0000256" key="1">
    <source>
        <dbReference type="ARBA" id="ARBA00022723"/>
    </source>
</evidence>
<keyword evidence="1" id="KW-0479">Metal-binding</keyword>
<organism evidence="6 7">
    <name type="scientific">Albugo candida</name>
    <dbReference type="NCBI Taxonomy" id="65357"/>
    <lineage>
        <taxon>Eukaryota</taxon>
        <taxon>Sar</taxon>
        <taxon>Stramenopiles</taxon>
        <taxon>Oomycota</taxon>
        <taxon>Peronosporomycetes</taxon>
        <taxon>Albuginales</taxon>
        <taxon>Albuginaceae</taxon>
        <taxon>Albugo</taxon>
    </lineage>
</organism>
<dbReference type="GO" id="GO:0008270">
    <property type="term" value="F:zinc ion binding"/>
    <property type="evidence" value="ECO:0007669"/>
    <property type="project" value="UniProtKB-KW"/>
</dbReference>
<evidence type="ECO:0000313" key="7">
    <source>
        <dbReference type="Proteomes" id="UP000053237"/>
    </source>
</evidence>
<dbReference type="SUPFAM" id="SSF144232">
    <property type="entry name" value="HIT/MYND zinc finger-like"/>
    <property type="match status" value="1"/>
</dbReference>
<accession>A0A024GAR9</accession>
<dbReference type="InterPro" id="IPR002893">
    <property type="entry name" value="Znf_MYND"/>
</dbReference>
<dbReference type="PROSITE" id="PS01360">
    <property type="entry name" value="ZF_MYND_1"/>
    <property type="match status" value="1"/>
</dbReference>
<feature type="domain" description="MYND-type" evidence="5">
    <location>
        <begin position="186"/>
        <end position="223"/>
    </location>
</feature>
<dbReference type="Proteomes" id="UP000053237">
    <property type="component" value="Unassembled WGS sequence"/>
</dbReference>
<sequence length="228" mass="26619">MVSQKKEMPNDQIAWTMETEPWQKACIWKPDITRFIQLASLPENNKVMSVTKRNKKSMPLTDLPVPECDIRSILLANDGSLSRDFEAILTKLFISYLEKPTDKCMTLENLKKFSIDCNHGVAFSHHEIKEIQTYFQCDEKKQLTLRGFKDIYRTQSSAEPIETWRDLRSLGYEKELVERYFASLKCHVCKETSSFVCSRCKSARYCSEQCQKKDWKSNHKVSCKVIHA</sequence>
<protein>
    <recommendedName>
        <fullName evidence="5">MYND-type domain-containing protein</fullName>
    </recommendedName>
</protein>
<gene>
    <name evidence="6" type="ORF">BN9_041760</name>
</gene>
<keyword evidence="2 4" id="KW-0863">Zinc-finger</keyword>
<evidence type="ECO:0000256" key="4">
    <source>
        <dbReference type="PROSITE-ProRule" id="PRU00134"/>
    </source>
</evidence>
<name>A0A024GAR9_9STRA</name>
<keyword evidence="7" id="KW-1185">Reference proteome</keyword>
<dbReference type="Pfam" id="PF01753">
    <property type="entry name" value="zf-MYND"/>
    <property type="match status" value="1"/>
</dbReference>
<proteinExistence type="predicted"/>